<evidence type="ECO:0000313" key="2">
    <source>
        <dbReference type="Proteomes" id="UP000002028"/>
    </source>
</evidence>
<dbReference type="InterPro" id="IPR025494">
    <property type="entry name" value="DUF4385"/>
</dbReference>
<dbReference type="HOGENOM" id="CLU_3103986_0_0_10"/>
<organism evidence="1 2">
    <name type="scientific">Spirosoma linguale (strain ATCC 33905 / DSM 74 / LMG 10896 / Claus 1)</name>
    <dbReference type="NCBI Taxonomy" id="504472"/>
    <lineage>
        <taxon>Bacteria</taxon>
        <taxon>Pseudomonadati</taxon>
        <taxon>Bacteroidota</taxon>
        <taxon>Cytophagia</taxon>
        <taxon>Cytophagales</taxon>
        <taxon>Cytophagaceae</taxon>
        <taxon>Spirosoma</taxon>
    </lineage>
</organism>
<reference evidence="1 2" key="1">
    <citation type="journal article" date="2010" name="Stand. Genomic Sci.">
        <title>Complete genome sequence of Spirosoma linguale type strain (1).</title>
        <authorList>
            <person name="Lail K."/>
            <person name="Sikorski J."/>
            <person name="Saunders E."/>
            <person name="Lapidus A."/>
            <person name="Glavina Del Rio T."/>
            <person name="Copeland A."/>
            <person name="Tice H."/>
            <person name="Cheng J.-F."/>
            <person name="Lucas S."/>
            <person name="Nolan M."/>
            <person name="Bruce D."/>
            <person name="Goodwin L."/>
            <person name="Pitluck S."/>
            <person name="Ivanova N."/>
            <person name="Mavromatis K."/>
            <person name="Ovchinnikova G."/>
            <person name="Pati A."/>
            <person name="Chen A."/>
            <person name="Palaniappan K."/>
            <person name="Land M."/>
            <person name="Hauser L."/>
            <person name="Chang Y.-J."/>
            <person name="Jeffries C.D."/>
            <person name="Chain P."/>
            <person name="Brettin T."/>
            <person name="Detter J.C."/>
            <person name="Schuetze A."/>
            <person name="Rohde M."/>
            <person name="Tindall B.J."/>
            <person name="Goeker M."/>
            <person name="Bristow J."/>
            <person name="Eisen J.A."/>
            <person name="Markowitz V."/>
            <person name="Hugenholtz P."/>
            <person name="Kyrpides N.C."/>
            <person name="Klenk H.-P."/>
            <person name="Chen F."/>
        </authorList>
    </citation>
    <scope>NUCLEOTIDE SEQUENCE [LARGE SCALE GENOMIC DNA]</scope>
    <source>
        <strain evidence="2">ATCC 33905 / DSM 74 / LMG 10896 / Claus 1</strain>
    </source>
</reference>
<keyword evidence="2" id="KW-1185">Reference proteome</keyword>
<evidence type="ECO:0000313" key="1">
    <source>
        <dbReference type="EMBL" id="ADB37625.1"/>
    </source>
</evidence>
<dbReference type="Proteomes" id="UP000002028">
    <property type="component" value="Chromosome"/>
</dbReference>
<dbReference type="Pfam" id="PF14328">
    <property type="entry name" value="DUF4385"/>
    <property type="match status" value="1"/>
</dbReference>
<dbReference type="EMBL" id="CP001769">
    <property type="protein sequence ID" value="ADB37625.1"/>
    <property type="molecule type" value="Genomic_DNA"/>
</dbReference>
<gene>
    <name evidence="1" type="ordered locus">Slin_1576</name>
</gene>
<proteinExistence type="predicted"/>
<dbReference type="KEGG" id="sli:Slin_1576"/>
<protein>
    <submittedName>
        <fullName evidence="1">Uncharacterized protein</fullName>
    </submittedName>
</protein>
<name>D2QP19_SPILD</name>
<sequence>MVTMRPNMASIPREEDPVKAESARIFYGKYLEAREDDQYKKLKKEWQEKYG</sequence>
<accession>D2QP19</accession>
<dbReference type="STRING" id="504472.Slin_1576"/>
<dbReference type="AlphaFoldDB" id="D2QP19"/>